<dbReference type="PANTHER" id="PTHR46938:SF1">
    <property type="entry name" value="DISCOIDIN-1 SUBUNIT A-RELATED"/>
    <property type="match status" value="1"/>
</dbReference>
<dbReference type="RefSeq" id="WP_271425303.1">
    <property type="nucleotide sequence ID" value="NZ_JAQIPA010000021.1"/>
</dbReference>
<dbReference type="Gene3D" id="2.60.40.2080">
    <property type="match status" value="1"/>
</dbReference>
<dbReference type="SUPFAM" id="SSF141086">
    <property type="entry name" value="Agglutinin HPA-like"/>
    <property type="match status" value="1"/>
</dbReference>
<dbReference type="GO" id="GO:0070492">
    <property type="term" value="F:oligosaccharide binding"/>
    <property type="evidence" value="ECO:0007669"/>
    <property type="project" value="TreeGrafter"/>
</dbReference>
<evidence type="ECO:0000313" key="2">
    <source>
        <dbReference type="EMBL" id="CUH77201.1"/>
    </source>
</evidence>
<dbReference type="GO" id="GO:0046871">
    <property type="term" value="F:N-acetylgalactosamine binding"/>
    <property type="evidence" value="ECO:0007669"/>
    <property type="project" value="TreeGrafter"/>
</dbReference>
<dbReference type="GO" id="GO:0009986">
    <property type="term" value="C:cell surface"/>
    <property type="evidence" value="ECO:0007669"/>
    <property type="project" value="TreeGrafter"/>
</dbReference>
<name>A0A0N7LZB5_9RHOB</name>
<accession>A0A0N7LZB5</accession>
<dbReference type="InterPro" id="IPR052487">
    <property type="entry name" value="Galactose-binding_lectin"/>
</dbReference>
<keyword evidence="2" id="KW-0430">Lectin</keyword>
<dbReference type="GO" id="GO:0045335">
    <property type="term" value="C:phagocytic vesicle"/>
    <property type="evidence" value="ECO:0007669"/>
    <property type="project" value="TreeGrafter"/>
</dbReference>
<dbReference type="AlphaFoldDB" id="A0A0N7LZB5"/>
<dbReference type="GO" id="GO:0098609">
    <property type="term" value="P:cell-cell adhesion"/>
    <property type="evidence" value="ECO:0007669"/>
    <property type="project" value="TreeGrafter"/>
</dbReference>
<gene>
    <name evidence="2" type="ORF">TRM7557_01259</name>
</gene>
<dbReference type="GO" id="GO:0098636">
    <property type="term" value="C:protein complex involved in cell adhesion"/>
    <property type="evidence" value="ECO:0007669"/>
    <property type="project" value="TreeGrafter"/>
</dbReference>
<dbReference type="PANTHER" id="PTHR46938">
    <property type="entry name" value="DISCOIDIN-1 SUBUNIT A-RELATED-RELATED"/>
    <property type="match status" value="1"/>
</dbReference>
<dbReference type="InterPro" id="IPR037221">
    <property type="entry name" value="H-type_lectin_dom_sf"/>
</dbReference>
<proteinExistence type="predicted"/>
<organism evidence="2 3">
    <name type="scientific">Tritonibacter multivorans</name>
    <dbReference type="NCBI Taxonomy" id="928856"/>
    <lineage>
        <taxon>Bacteria</taxon>
        <taxon>Pseudomonadati</taxon>
        <taxon>Pseudomonadota</taxon>
        <taxon>Alphaproteobacteria</taxon>
        <taxon>Rhodobacterales</taxon>
        <taxon>Paracoccaceae</taxon>
        <taxon>Tritonibacter</taxon>
    </lineage>
</organism>
<sequence length="125" mass="14138">MEEKEKPQMFMRLSGPRTAISQGDVEVFSEFEEGGEMWTGAGGRERRIHVTFDNAYSAPPAVFVSPSLMDMHNEGAYRAELVAEDITCAGFDVVFRTWSDSRVARVRAAWMAMGEMAYEDDWNID</sequence>
<evidence type="ECO:0000259" key="1">
    <source>
        <dbReference type="Pfam" id="PF09458"/>
    </source>
</evidence>
<dbReference type="GO" id="GO:0030247">
    <property type="term" value="F:polysaccharide binding"/>
    <property type="evidence" value="ECO:0007669"/>
    <property type="project" value="TreeGrafter"/>
</dbReference>
<dbReference type="STRING" id="928856.SAMN04488049_11553"/>
<protein>
    <submittedName>
        <fullName evidence="2">H-type lectin domain protein</fullName>
    </submittedName>
</protein>
<feature type="domain" description="H-type lectin" evidence="1">
    <location>
        <begin position="48"/>
        <end position="113"/>
    </location>
</feature>
<dbReference type="Proteomes" id="UP000052022">
    <property type="component" value="Unassembled WGS sequence"/>
</dbReference>
<dbReference type="Pfam" id="PF09458">
    <property type="entry name" value="H_lectin"/>
    <property type="match status" value="1"/>
</dbReference>
<evidence type="ECO:0000313" key="3">
    <source>
        <dbReference type="Proteomes" id="UP000052022"/>
    </source>
</evidence>
<dbReference type="InterPro" id="IPR019019">
    <property type="entry name" value="H-type_lectin_domain"/>
</dbReference>
<keyword evidence="3" id="KW-1185">Reference proteome</keyword>
<dbReference type="EMBL" id="CYSD01000018">
    <property type="protein sequence ID" value="CUH77201.1"/>
    <property type="molecule type" value="Genomic_DNA"/>
</dbReference>
<reference evidence="2 3" key="1">
    <citation type="submission" date="2015-09" db="EMBL/GenBank/DDBJ databases">
        <authorList>
            <consortium name="Swine Surveillance"/>
        </authorList>
    </citation>
    <scope>NUCLEOTIDE SEQUENCE [LARGE SCALE GENOMIC DNA]</scope>
    <source>
        <strain evidence="2 3">CECT 7557</strain>
    </source>
</reference>